<dbReference type="Proteomes" id="UP001057375">
    <property type="component" value="Unassembled WGS sequence"/>
</dbReference>
<name>A0ABQ5KE97_9EUKA</name>
<organism evidence="2 3">
    <name type="scientific">Aduncisulcus paluster</name>
    <dbReference type="NCBI Taxonomy" id="2918883"/>
    <lineage>
        <taxon>Eukaryota</taxon>
        <taxon>Metamonada</taxon>
        <taxon>Carpediemonas-like organisms</taxon>
        <taxon>Aduncisulcus</taxon>
    </lineage>
</organism>
<feature type="domain" description="Condensation" evidence="1">
    <location>
        <begin position="16"/>
        <end position="116"/>
    </location>
</feature>
<gene>
    <name evidence="2" type="ORF">ADUPG1_001434</name>
</gene>
<evidence type="ECO:0000259" key="1">
    <source>
        <dbReference type="Pfam" id="PF00668"/>
    </source>
</evidence>
<evidence type="ECO:0000313" key="3">
    <source>
        <dbReference type="Proteomes" id="UP001057375"/>
    </source>
</evidence>
<proteinExistence type="predicted"/>
<protein>
    <recommendedName>
        <fullName evidence="1">Condensation domain-containing protein</fullName>
    </recommendedName>
</protein>
<comment type="caution">
    <text evidence="2">The sequence shown here is derived from an EMBL/GenBank/DDBJ whole genome shotgun (WGS) entry which is preliminary data.</text>
</comment>
<feature type="non-terminal residue" evidence="2">
    <location>
        <position position="117"/>
    </location>
</feature>
<accession>A0ABQ5KE97</accession>
<keyword evidence="3" id="KW-1185">Reference proteome</keyword>
<dbReference type="Pfam" id="PF00668">
    <property type="entry name" value="Condensation"/>
    <property type="match status" value="1"/>
</dbReference>
<evidence type="ECO:0000313" key="2">
    <source>
        <dbReference type="EMBL" id="GKT30226.1"/>
    </source>
</evidence>
<dbReference type="SUPFAM" id="SSF52777">
    <property type="entry name" value="CoA-dependent acyltransferases"/>
    <property type="match status" value="1"/>
</dbReference>
<dbReference type="Gene3D" id="3.30.559.30">
    <property type="entry name" value="Nonribosomal peptide synthetase, condensation domain"/>
    <property type="match status" value="1"/>
</dbReference>
<dbReference type="EMBL" id="BQXS01001179">
    <property type="protein sequence ID" value="GKT30226.1"/>
    <property type="molecule type" value="Genomic_DNA"/>
</dbReference>
<dbReference type="InterPro" id="IPR001242">
    <property type="entry name" value="Condensation_dom"/>
</dbReference>
<reference evidence="2" key="1">
    <citation type="submission" date="2022-03" db="EMBL/GenBank/DDBJ databases">
        <title>Draft genome sequence of Aduncisulcus paluster, a free-living microaerophilic Fornicata.</title>
        <authorList>
            <person name="Yuyama I."/>
            <person name="Kume K."/>
            <person name="Tamura T."/>
            <person name="Inagaki Y."/>
            <person name="Hashimoto T."/>
        </authorList>
    </citation>
    <scope>NUCLEOTIDE SEQUENCE</scope>
    <source>
        <strain evidence="2">NY0171</strain>
    </source>
</reference>
<sequence length="117" mass="13481">MRRHLEPVSGHGGMEKLYDAAKENNKTTLPVLDVTFRDYIMAERKFRKSESYAQAKEYWMERLESLPAGPELPLAKRPEEIGVPHFSRLEHSLEPQIWQTIKQKASNSNITPSSLLC</sequence>